<organism evidence="1 2">
    <name type="scientific">Nelumbo nucifera</name>
    <name type="common">Sacred lotus</name>
    <dbReference type="NCBI Taxonomy" id="4432"/>
    <lineage>
        <taxon>Eukaryota</taxon>
        <taxon>Viridiplantae</taxon>
        <taxon>Streptophyta</taxon>
        <taxon>Embryophyta</taxon>
        <taxon>Tracheophyta</taxon>
        <taxon>Spermatophyta</taxon>
        <taxon>Magnoliopsida</taxon>
        <taxon>Proteales</taxon>
        <taxon>Nelumbonaceae</taxon>
        <taxon>Nelumbo</taxon>
    </lineage>
</organism>
<name>A0A822Z070_NELNU</name>
<sequence length="62" mass="7230">MYKRECMLLPGLFIGEVPIECCGHRKVTYFVAKLLESPPIIVEKKGVMRLPMFKLNSLFDLW</sequence>
<reference evidence="1 2" key="1">
    <citation type="journal article" date="2020" name="Mol. Biol. Evol.">
        <title>Distinct Expression and Methylation Patterns for Genes with Different Fates following a Single Whole-Genome Duplication in Flowering Plants.</title>
        <authorList>
            <person name="Shi T."/>
            <person name="Rahmani R.S."/>
            <person name="Gugger P.F."/>
            <person name="Wang M."/>
            <person name="Li H."/>
            <person name="Zhang Y."/>
            <person name="Li Z."/>
            <person name="Wang Q."/>
            <person name="Van de Peer Y."/>
            <person name="Marchal K."/>
            <person name="Chen J."/>
        </authorList>
    </citation>
    <scope>NUCLEOTIDE SEQUENCE [LARGE SCALE GENOMIC DNA]</scope>
    <source>
        <tissue evidence="1">Leaf</tissue>
    </source>
</reference>
<accession>A0A822Z070</accession>
<comment type="caution">
    <text evidence="1">The sequence shown here is derived from an EMBL/GenBank/DDBJ whole genome shotgun (WGS) entry which is preliminary data.</text>
</comment>
<dbReference type="AlphaFoldDB" id="A0A822Z070"/>
<protein>
    <submittedName>
        <fullName evidence="1">Uncharacterized protein</fullName>
    </submittedName>
</protein>
<evidence type="ECO:0000313" key="1">
    <source>
        <dbReference type="EMBL" id="DAD36899.1"/>
    </source>
</evidence>
<keyword evidence="2" id="KW-1185">Reference proteome</keyword>
<dbReference type="EMBL" id="DUZY01000004">
    <property type="protein sequence ID" value="DAD36899.1"/>
    <property type="molecule type" value="Genomic_DNA"/>
</dbReference>
<proteinExistence type="predicted"/>
<gene>
    <name evidence="1" type="ORF">HUJ06_007540</name>
</gene>
<evidence type="ECO:0000313" key="2">
    <source>
        <dbReference type="Proteomes" id="UP000607653"/>
    </source>
</evidence>
<dbReference type="Proteomes" id="UP000607653">
    <property type="component" value="Unassembled WGS sequence"/>
</dbReference>